<evidence type="ECO:0000313" key="1">
    <source>
        <dbReference type="EMBL" id="KAJ9579314.1"/>
    </source>
</evidence>
<gene>
    <name evidence="1" type="ORF">L9F63_024579</name>
</gene>
<protein>
    <submittedName>
        <fullName evidence="1">Uncharacterized protein</fullName>
    </submittedName>
</protein>
<feature type="non-terminal residue" evidence="1">
    <location>
        <position position="64"/>
    </location>
</feature>
<dbReference type="EMBL" id="JASPKZ010008519">
    <property type="protein sequence ID" value="KAJ9579314.1"/>
    <property type="molecule type" value="Genomic_DNA"/>
</dbReference>
<organism evidence="1 2">
    <name type="scientific">Diploptera punctata</name>
    <name type="common">Pacific beetle cockroach</name>
    <dbReference type="NCBI Taxonomy" id="6984"/>
    <lineage>
        <taxon>Eukaryota</taxon>
        <taxon>Metazoa</taxon>
        <taxon>Ecdysozoa</taxon>
        <taxon>Arthropoda</taxon>
        <taxon>Hexapoda</taxon>
        <taxon>Insecta</taxon>
        <taxon>Pterygota</taxon>
        <taxon>Neoptera</taxon>
        <taxon>Polyneoptera</taxon>
        <taxon>Dictyoptera</taxon>
        <taxon>Blattodea</taxon>
        <taxon>Blaberoidea</taxon>
        <taxon>Blaberidae</taxon>
        <taxon>Diplopterinae</taxon>
        <taxon>Diploptera</taxon>
    </lineage>
</organism>
<proteinExistence type="predicted"/>
<name>A0AAD8E778_DIPPU</name>
<feature type="non-terminal residue" evidence="1">
    <location>
        <position position="1"/>
    </location>
</feature>
<dbReference type="Proteomes" id="UP001233999">
    <property type="component" value="Unassembled WGS sequence"/>
</dbReference>
<sequence length="64" mass="7391">NTFLEWASLSYYWYSEDFSRGSLPYWDSSAVSAVEVFTVTLARGPHKAMAEYVFLRGFINNLKT</sequence>
<reference evidence="1" key="1">
    <citation type="journal article" date="2023" name="IScience">
        <title>Live-bearing cockroach genome reveals convergent evolutionary mechanisms linked to viviparity in insects and beyond.</title>
        <authorList>
            <person name="Fouks B."/>
            <person name="Harrison M.C."/>
            <person name="Mikhailova A.A."/>
            <person name="Marchal E."/>
            <person name="English S."/>
            <person name="Carruthers M."/>
            <person name="Jennings E.C."/>
            <person name="Chiamaka E.L."/>
            <person name="Frigard R.A."/>
            <person name="Pippel M."/>
            <person name="Attardo G.M."/>
            <person name="Benoit J.B."/>
            <person name="Bornberg-Bauer E."/>
            <person name="Tobe S.S."/>
        </authorList>
    </citation>
    <scope>NUCLEOTIDE SEQUENCE</scope>
    <source>
        <strain evidence="1">Stay&amp;Tobe</strain>
    </source>
</reference>
<dbReference type="AlphaFoldDB" id="A0AAD8E778"/>
<evidence type="ECO:0000313" key="2">
    <source>
        <dbReference type="Proteomes" id="UP001233999"/>
    </source>
</evidence>
<comment type="caution">
    <text evidence="1">The sequence shown here is derived from an EMBL/GenBank/DDBJ whole genome shotgun (WGS) entry which is preliminary data.</text>
</comment>
<reference evidence="1" key="2">
    <citation type="submission" date="2023-05" db="EMBL/GenBank/DDBJ databases">
        <authorList>
            <person name="Fouks B."/>
        </authorList>
    </citation>
    <scope>NUCLEOTIDE SEQUENCE</scope>
    <source>
        <strain evidence="1">Stay&amp;Tobe</strain>
        <tissue evidence="1">Testes</tissue>
    </source>
</reference>
<keyword evidence="2" id="KW-1185">Reference proteome</keyword>
<accession>A0AAD8E778</accession>